<dbReference type="EMBL" id="OY569118">
    <property type="protein sequence ID" value="CAJ1003823.1"/>
    <property type="molecule type" value="Genomic_DNA"/>
</dbReference>
<protein>
    <submittedName>
        <fullName evidence="2">Two-component sensor histidine kinase</fullName>
    </submittedName>
</protein>
<keyword evidence="1" id="KW-1133">Transmembrane helix</keyword>
<dbReference type="Proteomes" id="UP001189619">
    <property type="component" value="Chromosome"/>
</dbReference>
<keyword evidence="2" id="KW-0418">Kinase</keyword>
<sequence length="146" mass="16526">MRFNHEKSVEIAFFGLAGAVVLGVTAVVLLVNRIGYDNLQLLLTLKQADRDYLMPMHILNTTDQPLVPVTVTPEGHGIYLTDKRRSSDVLTLLQERMNKEGWTYDTQMGSGYLFTKEQQNVIVETTIWNRNYVKITIPGNVVTLAE</sequence>
<reference evidence="2" key="1">
    <citation type="submission" date="2023-07" db="EMBL/GenBank/DDBJ databases">
        <authorList>
            <person name="Ivanov I."/>
            <person name="Teneva D."/>
            <person name="Stoikov I."/>
        </authorList>
    </citation>
    <scope>NUCLEOTIDE SEQUENCE</scope>
    <source>
        <strain evidence="2">4475</strain>
    </source>
</reference>
<dbReference type="RefSeq" id="WP_230077825.1">
    <property type="nucleotide sequence ID" value="NZ_OY569118.1"/>
</dbReference>
<keyword evidence="3" id="KW-1185">Reference proteome</keyword>
<keyword evidence="1" id="KW-0472">Membrane</keyword>
<evidence type="ECO:0000256" key="1">
    <source>
        <dbReference type="SAM" id="Phobius"/>
    </source>
</evidence>
<dbReference type="AlphaFoldDB" id="A0AA48MBL9"/>
<dbReference type="GO" id="GO:0016301">
    <property type="term" value="F:kinase activity"/>
    <property type="evidence" value="ECO:0007669"/>
    <property type="project" value="UniProtKB-KW"/>
</dbReference>
<keyword evidence="2" id="KW-0808">Transferase</keyword>
<organism evidence="2 3">
    <name type="scientific">Brevibacillus aydinogluensis</name>
    <dbReference type="NCBI Taxonomy" id="927786"/>
    <lineage>
        <taxon>Bacteria</taxon>
        <taxon>Bacillati</taxon>
        <taxon>Bacillota</taxon>
        <taxon>Bacilli</taxon>
        <taxon>Bacillales</taxon>
        <taxon>Paenibacillaceae</taxon>
        <taxon>Brevibacillus</taxon>
    </lineage>
</organism>
<feature type="transmembrane region" description="Helical" evidence="1">
    <location>
        <begin position="12"/>
        <end position="31"/>
    </location>
</feature>
<gene>
    <name evidence="2" type="ORF">BSPP4475_15985</name>
</gene>
<accession>A0AA48MBL9</accession>
<name>A0AA48MBL9_9BACL</name>
<evidence type="ECO:0000313" key="3">
    <source>
        <dbReference type="Proteomes" id="UP001189619"/>
    </source>
</evidence>
<keyword evidence="1" id="KW-0812">Transmembrane</keyword>
<dbReference type="KEGG" id="bayd:BSPP4475_15985"/>
<proteinExistence type="predicted"/>
<evidence type="ECO:0000313" key="2">
    <source>
        <dbReference type="EMBL" id="CAJ1003823.1"/>
    </source>
</evidence>